<sequence length="453" mass="51050">MESLATITLNCRKLLSELQQAILSRLLRYLCVPPAALQETRRPVIENYTIYSGDADENKVGGCATTVRNDYRDYLVEDFGSRQRRGAFARLRDRKGPKLWIVSAHAPPETTENGNKDAFYDELNGLMSKIRSQQVVIVGIDANVKMGLEQQSDVLGKWYYPAKRMSDSEESSTPSAHMALLSREEQRKRKISILKIQLDYILARNIPQSDIRKSSAVWDVDTAVRTKKKLSGADSFTKWIQDAARKRFRFYCRGRSLPLHLWKQNAGTIVCVALSSGDFNQEKCLTRKPRRQLQQDRDNEWTSRAMEFEKAWEVRNPRKAYALLKQYSGKMKRCSPVLITANDLAEPANTSAPELEHVRRPTHAVDEEPSTERSALRADGVPGRFVGLLDDMNQRTTAAVRTPAGCTSPFEVVTGVRQGAGAGPFLFNFADISTLCEEQLISALSISSWQDAP</sequence>
<dbReference type="EMBL" id="JAVFWL010000001">
    <property type="protein sequence ID" value="KAK6728715.1"/>
    <property type="molecule type" value="Genomic_DNA"/>
</dbReference>
<evidence type="ECO:0000313" key="2">
    <source>
        <dbReference type="Proteomes" id="UP001303046"/>
    </source>
</evidence>
<name>A0ABR1BU07_NECAM</name>
<gene>
    <name evidence="1" type="primary">Necator_chrI.g2141</name>
    <name evidence="1" type="ORF">RB195_006014</name>
</gene>
<proteinExistence type="predicted"/>
<dbReference type="InterPro" id="IPR036691">
    <property type="entry name" value="Endo/exonu/phosph_ase_sf"/>
</dbReference>
<evidence type="ECO:0008006" key="3">
    <source>
        <dbReference type="Google" id="ProtNLM"/>
    </source>
</evidence>
<comment type="caution">
    <text evidence="1">The sequence shown here is derived from an EMBL/GenBank/DDBJ whole genome shotgun (WGS) entry which is preliminary data.</text>
</comment>
<keyword evidence="2" id="KW-1185">Reference proteome</keyword>
<dbReference type="Gene3D" id="3.60.10.10">
    <property type="entry name" value="Endonuclease/exonuclease/phosphatase"/>
    <property type="match status" value="1"/>
</dbReference>
<dbReference type="Proteomes" id="UP001303046">
    <property type="component" value="Unassembled WGS sequence"/>
</dbReference>
<protein>
    <recommendedName>
        <fullName evidence="3">Endonuclease/exonuclease/phosphatase domain-containing protein</fullName>
    </recommendedName>
</protein>
<accession>A0ABR1BU07</accession>
<dbReference type="SUPFAM" id="SSF56219">
    <property type="entry name" value="DNase I-like"/>
    <property type="match status" value="1"/>
</dbReference>
<organism evidence="1 2">
    <name type="scientific">Necator americanus</name>
    <name type="common">Human hookworm</name>
    <dbReference type="NCBI Taxonomy" id="51031"/>
    <lineage>
        <taxon>Eukaryota</taxon>
        <taxon>Metazoa</taxon>
        <taxon>Ecdysozoa</taxon>
        <taxon>Nematoda</taxon>
        <taxon>Chromadorea</taxon>
        <taxon>Rhabditida</taxon>
        <taxon>Rhabditina</taxon>
        <taxon>Rhabditomorpha</taxon>
        <taxon>Strongyloidea</taxon>
        <taxon>Ancylostomatidae</taxon>
        <taxon>Bunostominae</taxon>
        <taxon>Necator</taxon>
    </lineage>
</organism>
<evidence type="ECO:0000313" key="1">
    <source>
        <dbReference type="EMBL" id="KAK6728715.1"/>
    </source>
</evidence>
<reference evidence="1 2" key="1">
    <citation type="submission" date="2023-08" db="EMBL/GenBank/DDBJ databases">
        <title>A Necator americanus chromosomal reference genome.</title>
        <authorList>
            <person name="Ilik V."/>
            <person name="Petrzelkova K.J."/>
            <person name="Pardy F."/>
            <person name="Fuh T."/>
            <person name="Niatou-Singa F.S."/>
            <person name="Gouil Q."/>
            <person name="Baker L."/>
            <person name="Ritchie M.E."/>
            <person name="Jex A.R."/>
            <person name="Gazzola D."/>
            <person name="Li H."/>
            <person name="Toshio Fujiwara R."/>
            <person name="Zhan B."/>
            <person name="Aroian R.V."/>
            <person name="Pafco B."/>
            <person name="Schwarz E.M."/>
        </authorList>
    </citation>
    <scope>NUCLEOTIDE SEQUENCE [LARGE SCALE GENOMIC DNA]</scope>
    <source>
        <strain evidence="1 2">Aroian</strain>
        <tissue evidence="1">Whole animal</tissue>
    </source>
</reference>